<sequence length="130" mass="15006">MRFATATLLVFGLLLPMVASDKFYRVRGNFLCHKKPITGEPMTATITEVGTFQNEIKKFEFKNGRFDFLVHMDGWFKKGDVTLEIPFICGDCEGVYEKTIRTNKQFDTPEEAHTHPSAYYNIALEKRCKK</sequence>
<evidence type="ECO:0000313" key="2">
    <source>
        <dbReference type="Proteomes" id="UP000492821"/>
    </source>
</evidence>
<proteinExistence type="predicted"/>
<feature type="chain" id="PRO_5028802529" evidence="1">
    <location>
        <begin position="21"/>
        <end position="130"/>
    </location>
</feature>
<dbReference type="AlphaFoldDB" id="A0A7E4UQ67"/>
<keyword evidence="1" id="KW-0732">Signal</keyword>
<organism evidence="2 3">
    <name type="scientific">Panagrellus redivivus</name>
    <name type="common">Microworm</name>
    <dbReference type="NCBI Taxonomy" id="6233"/>
    <lineage>
        <taxon>Eukaryota</taxon>
        <taxon>Metazoa</taxon>
        <taxon>Ecdysozoa</taxon>
        <taxon>Nematoda</taxon>
        <taxon>Chromadorea</taxon>
        <taxon>Rhabditida</taxon>
        <taxon>Tylenchina</taxon>
        <taxon>Panagrolaimomorpha</taxon>
        <taxon>Panagrolaimoidea</taxon>
        <taxon>Panagrolaimidae</taxon>
        <taxon>Panagrellus</taxon>
    </lineage>
</organism>
<evidence type="ECO:0000313" key="3">
    <source>
        <dbReference type="WBParaSite" id="Pan_g11480.t1"/>
    </source>
</evidence>
<dbReference type="Proteomes" id="UP000492821">
    <property type="component" value="Unassembled WGS sequence"/>
</dbReference>
<feature type="signal peptide" evidence="1">
    <location>
        <begin position="1"/>
        <end position="20"/>
    </location>
</feature>
<name>A0A7E4UQ67_PANRE</name>
<protein>
    <submittedName>
        <fullName evidence="3">Transthyretin-like family protein</fullName>
    </submittedName>
</protein>
<keyword evidence="2" id="KW-1185">Reference proteome</keyword>
<accession>A0A7E4UQ67</accession>
<dbReference type="WBParaSite" id="Pan_g11480.t1">
    <property type="protein sequence ID" value="Pan_g11480.t1"/>
    <property type="gene ID" value="Pan_g11480"/>
</dbReference>
<evidence type="ECO:0000256" key="1">
    <source>
        <dbReference type="SAM" id="SignalP"/>
    </source>
</evidence>
<reference evidence="3" key="2">
    <citation type="submission" date="2020-10" db="UniProtKB">
        <authorList>
            <consortium name="WormBaseParasite"/>
        </authorList>
    </citation>
    <scope>IDENTIFICATION</scope>
</reference>
<reference evidence="2" key="1">
    <citation type="journal article" date="2013" name="Genetics">
        <title>The draft genome and transcriptome of Panagrellus redivivus are shaped by the harsh demands of a free-living lifestyle.</title>
        <authorList>
            <person name="Srinivasan J."/>
            <person name="Dillman A.R."/>
            <person name="Macchietto M.G."/>
            <person name="Heikkinen L."/>
            <person name="Lakso M."/>
            <person name="Fracchia K.M."/>
            <person name="Antoshechkin I."/>
            <person name="Mortazavi A."/>
            <person name="Wong G."/>
            <person name="Sternberg P.W."/>
        </authorList>
    </citation>
    <scope>NUCLEOTIDE SEQUENCE [LARGE SCALE GENOMIC DNA]</scope>
    <source>
        <strain evidence="2">MT8872</strain>
    </source>
</reference>